<dbReference type="InterPro" id="IPR053327">
    <property type="entry name" value="KIP"/>
</dbReference>
<dbReference type="PANTHER" id="PTHR36001:SF2">
    <property type="entry name" value="CTAGE FAMILY PROTEIN-RELATED"/>
    <property type="match status" value="1"/>
</dbReference>
<dbReference type="PANTHER" id="PTHR36001">
    <property type="entry name" value="CTAGE FAMILY PROTEIN-RELATED"/>
    <property type="match status" value="1"/>
</dbReference>
<dbReference type="Proteomes" id="UP000807115">
    <property type="component" value="Chromosome 10"/>
</dbReference>
<proteinExistence type="predicted"/>
<dbReference type="EMBL" id="CM027689">
    <property type="protein sequence ID" value="KAG0513676.1"/>
    <property type="molecule type" value="Genomic_DNA"/>
</dbReference>
<dbReference type="AlphaFoldDB" id="A0A921Q2E4"/>
<protein>
    <submittedName>
        <fullName evidence="2">Uncharacterized protein</fullName>
    </submittedName>
</protein>
<accession>A0A921Q2E4</accession>
<organism evidence="2 3">
    <name type="scientific">Sorghum bicolor</name>
    <name type="common">Sorghum</name>
    <name type="synonym">Sorghum vulgare</name>
    <dbReference type="NCBI Taxonomy" id="4558"/>
    <lineage>
        <taxon>Eukaryota</taxon>
        <taxon>Viridiplantae</taxon>
        <taxon>Streptophyta</taxon>
        <taxon>Embryophyta</taxon>
        <taxon>Tracheophyta</taxon>
        <taxon>Spermatophyta</taxon>
        <taxon>Magnoliopsida</taxon>
        <taxon>Liliopsida</taxon>
        <taxon>Poales</taxon>
        <taxon>Poaceae</taxon>
        <taxon>PACMAD clade</taxon>
        <taxon>Panicoideae</taxon>
        <taxon>Andropogonodae</taxon>
        <taxon>Andropogoneae</taxon>
        <taxon>Sorghinae</taxon>
        <taxon>Sorghum</taxon>
    </lineage>
</organism>
<comment type="caution">
    <text evidence="2">The sequence shown here is derived from an EMBL/GenBank/DDBJ whole genome shotgun (WGS) entry which is preliminary data.</text>
</comment>
<reference evidence="2" key="2">
    <citation type="submission" date="2020-10" db="EMBL/GenBank/DDBJ databases">
        <authorList>
            <person name="Cooper E.A."/>
            <person name="Brenton Z.W."/>
            <person name="Flinn B.S."/>
            <person name="Jenkins J."/>
            <person name="Shu S."/>
            <person name="Flowers D."/>
            <person name="Luo F."/>
            <person name="Wang Y."/>
            <person name="Xia P."/>
            <person name="Barry K."/>
            <person name="Daum C."/>
            <person name="Lipzen A."/>
            <person name="Yoshinaga Y."/>
            <person name="Schmutz J."/>
            <person name="Saski C."/>
            <person name="Vermerris W."/>
            <person name="Kresovich S."/>
        </authorList>
    </citation>
    <scope>NUCLEOTIDE SEQUENCE</scope>
</reference>
<reference evidence="2" key="1">
    <citation type="journal article" date="2019" name="BMC Genomics">
        <title>A new reference genome for Sorghum bicolor reveals high levels of sequence similarity between sweet and grain genotypes: implications for the genetics of sugar metabolism.</title>
        <authorList>
            <person name="Cooper E.A."/>
            <person name="Brenton Z.W."/>
            <person name="Flinn B.S."/>
            <person name="Jenkins J."/>
            <person name="Shu S."/>
            <person name="Flowers D."/>
            <person name="Luo F."/>
            <person name="Wang Y."/>
            <person name="Xia P."/>
            <person name="Barry K."/>
            <person name="Daum C."/>
            <person name="Lipzen A."/>
            <person name="Yoshinaga Y."/>
            <person name="Schmutz J."/>
            <person name="Saski C."/>
            <person name="Vermerris W."/>
            <person name="Kresovich S."/>
        </authorList>
    </citation>
    <scope>NUCLEOTIDE SEQUENCE</scope>
</reference>
<name>A0A921Q2E4_SORBI</name>
<keyword evidence="1" id="KW-0175">Coiled coil</keyword>
<evidence type="ECO:0000313" key="3">
    <source>
        <dbReference type="Proteomes" id="UP000807115"/>
    </source>
</evidence>
<feature type="coiled-coil region" evidence="1">
    <location>
        <begin position="48"/>
        <end position="123"/>
    </location>
</feature>
<gene>
    <name evidence="2" type="ORF">BDA96_10G122600</name>
</gene>
<evidence type="ECO:0000256" key="1">
    <source>
        <dbReference type="SAM" id="Coils"/>
    </source>
</evidence>
<sequence>MYEMNAKIRQFQQMASLELAEPNHCELPSTEGEHVRDKSKTVDPEGISKELADKVSNIEAEVQLLEEEYKKDLLDHDKVRQELADVQAKRALMEAVMGETKQLQELGERAAELEKVHASLAEELQRRYACPGCGVNNMPVPEAAN</sequence>
<evidence type="ECO:0000313" key="2">
    <source>
        <dbReference type="EMBL" id="KAG0513676.1"/>
    </source>
</evidence>